<dbReference type="Proteomes" id="UP001501565">
    <property type="component" value="Unassembled WGS sequence"/>
</dbReference>
<organism evidence="1 2">
    <name type="scientific">Litoribacillus peritrichatus</name>
    <dbReference type="NCBI Taxonomy" id="718191"/>
    <lineage>
        <taxon>Bacteria</taxon>
        <taxon>Pseudomonadati</taxon>
        <taxon>Pseudomonadota</taxon>
        <taxon>Gammaproteobacteria</taxon>
        <taxon>Oceanospirillales</taxon>
        <taxon>Oceanospirillaceae</taxon>
        <taxon>Litoribacillus</taxon>
    </lineage>
</organism>
<dbReference type="EMBL" id="BAABBN010000012">
    <property type="protein sequence ID" value="GAA3935681.1"/>
    <property type="molecule type" value="Genomic_DNA"/>
</dbReference>
<reference evidence="2" key="1">
    <citation type="journal article" date="2019" name="Int. J. Syst. Evol. Microbiol.">
        <title>The Global Catalogue of Microorganisms (GCM) 10K type strain sequencing project: providing services to taxonomists for standard genome sequencing and annotation.</title>
        <authorList>
            <consortium name="The Broad Institute Genomics Platform"/>
            <consortium name="The Broad Institute Genome Sequencing Center for Infectious Disease"/>
            <person name="Wu L."/>
            <person name="Ma J."/>
        </authorList>
    </citation>
    <scope>NUCLEOTIDE SEQUENCE [LARGE SCALE GENOMIC DNA]</scope>
    <source>
        <strain evidence="2">JCM 17551</strain>
    </source>
</reference>
<proteinExistence type="predicted"/>
<protein>
    <submittedName>
        <fullName evidence="1">Uncharacterized protein</fullName>
    </submittedName>
</protein>
<comment type="caution">
    <text evidence="1">The sequence shown here is derived from an EMBL/GenBank/DDBJ whole genome shotgun (WGS) entry which is preliminary data.</text>
</comment>
<keyword evidence="2" id="KW-1185">Reference proteome</keyword>
<accession>A0ABP7N3S6</accession>
<name>A0ABP7N3S6_9GAMM</name>
<evidence type="ECO:0000313" key="2">
    <source>
        <dbReference type="Proteomes" id="UP001501565"/>
    </source>
</evidence>
<evidence type="ECO:0000313" key="1">
    <source>
        <dbReference type="EMBL" id="GAA3935681.1"/>
    </source>
</evidence>
<dbReference type="RefSeq" id="WP_344799921.1">
    <property type="nucleotide sequence ID" value="NZ_BAABBN010000012.1"/>
</dbReference>
<sequence>MSMSLYLFLTLDTPLKTKNLNEAAKSLGVPIVYEENIDLAGHAGFLPAVLNGLKTGVEVYKTPYSQVAELLASSDSVDPDNTVVIEFRWGGDFYEGTTALYTAMIYSAKYNGVAFDPMSGRYLGADQLVQGVEAFLSYGEQ</sequence>
<gene>
    <name evidence="1" type="ORF">GCM10022277_35240</name>
</gene>